<dbReference type="InterPro" id="IPR052181">
    <property type="entry name" value="5hmC_binding"/>
</dbReference>
<dbReference type="PANTHER" id="PTHR14087:SF7">
    <property type="entry name" value="THYMOCYTE NUCLEAR PROTEIN 1"/>
    <property type="match status" value="1"/>
</dbReference>
<name>A0A7R8CCV2_LEPSM</name>
<dbReference type="Pfam" id="PF01878">
    <property type="entry name" value="EVE"/>
    <property type="match status" value="1"/>
</dbReference>
<dbReference type="InterPro" id="IPR015947">
    <property type="entry name" value="PUA-like_sf"/>
</dbReference>
<dbReference type="PANTHER" id="PTHR14087">
    <property type="entry name" value="THYMOCYTE NUCLEAR PROTEIN 1"/>
    <property type="match status" value="1"/>
</dbReference>
<dbReference type="AlphaFoldDB" id="A0A7R8CCV2"/>
<evidence type="ECO:0000256" key="3">
    <source>
        <dbReference type="ARBA" id="ARBA00023242"/>
    </source>
</evidence>
<accession>A0A7R8CCV2</accession>
<sequence length="174" mass="20246">MKAKSIKEINLESEYKSWLFKSEPESRIEKGVDMKFGIDDLKKEPNGIACWDGVRNYSARNWMRRMKVDQRGFFYHSNTKVPGIVGLVNVVKEAYPDHTHPTWDMVDVQYVRHLKRYIPLPKLKELHLNHKSKGNGPLSGLALFTKARLSVQPLTEEEFDFIIDLENDESLDIL</sequence>
<dbReference type="GO" id="GO:0005634">
    <property type="term" value="C:nucleus"/>
    <property type="evidence" value="ECO:0007669"/>
    <property type="project" value="UniProtKB-SubCell"/>
</dbReference>
<dbReference type="Gene3D" id="3.10.590.10">
    <property type="entry name" value="ph1033 like domains"/>
    <property type="match status" value="1"/>
</dbReference>
<dbReference type="InterPro" id="IPR047197">
    <property type="entry name" value="THYN1-like_EVE"/>
</dbReference>
<keyword evidence="5" id="KW-1185">Reference proteome</keyword>
<evidence type="ECO:0000313" key="5">
    <source>
        <dbReference type="Proteomes" id="UP000675881"/>
    </source>
</evidence>
<evidence type="ECO:0000256" key="2">
    <source>
        <dbReference type="ARBA" id="ARBA00014654"/>
    </source>
</evidence>
<dbReference type="SUPFAM" id="SSF88697">
    <property type="entry name" value="PUA domain-like"/>
    <property type="match status" value="1"/>
</dbReference>
<organism evidence="4 5">
    <name type="scientific">Lepeophtheirus salmonis</name>
    <name type="common">Salmon louse</name>
    <name type="synonym">Caligus salmonis</name>
    <dbReference type="NCBI Taxonomy" id="72036"/>
    <lineage>
        <taxon>Eukaryota</taxon>
        <taxon>Metazoa</taxon>
        <taxon>Ecdysozoa</taxon>
        <taxon>Arthropoda</taxon>
        <taxon>Crustacea</taxon>
        <taxon>Multicrustacea</taxon>
        <taxon>Hexanauplia</taxon>
        <taxon>Copepoda</taxon>
        <taxon>Siphonostomatoida</taxon>
        <taxon>Caligidae</taxon>
        <taxon>Lepeophtheirus</taxon>
    </lineage>
</organism>
<comment type="subcellular location">
    <subcellularLocation>
        <location evidence="1">Nucleus</location>
    </subcellularLocation>
</comment>
<dbReference type="OrthoDB" id="41445at2759"/>
<dbReference type="CDD" id="cd21133">
    <property type="entry name" value="EVE"/>
    <property type="match status" value="1"/>
</dbReference>
<evidence type="ECO:0000256" key="1">
    <source>
        <dbReference type="ARBA" id="ARBA00004123"/>
    </source>
</evidence>
<dbReference type="InterPro" id="IPR002740">
    <property type="entry name" value="EVE_domain"/>
</dbReference>
<dbReference type="EMBL" id="HG994580">
    <property type="protein sequence ID" value="CAF2774849.1"/>
    <property type="molecule type" value="Genomic_DNA"/>
</dbReference>
<evidence type="ECO:0000313" key="4">
    <source>
        <dbReference type="EMBL" id="CAF2774849.1"/>
    </source>
</evidence>
<keyword evidence="3" id="KW-0539">Nucleus</keyword>
<dbReference type="Proteomes" id="UP000675881">
    <property type="component" value="Chromosome 1"/>
</dbReference>
<reference evidence="4" key="1">
    <citation type="submission" date="2021-02" db="EMBL/GenBank/DDBJ databases">
        <authorList>
            <person name="Bekaert M."/>
        </authorList>
    </citation>
    <scope>NUCLEOTIDE SEQUENCE</scope>
    <source>
        <strain evidence="4">IoA-00</strain>
    </source>
</reference>
<gene>
    <name evidence="4" type="ORF">LSAA_1039</name>
</gene>
<proteinExistence type="predicted"/>
<protein>
    <recommendedName>
        <fullName evidence="2">Thymocyte nuclear protein 1</fullName>
    </recommendedName>
</protein>